<sequence>MAKRTTAQKICCVGFQKTGTTSLSSALMRLGYSVGQSWREVNAALDPHSEDAREVVAKTTIDILRDLDAIQDSPCAFLFEEFDREFPGSKFILTYRPVEDWLASYDRFFEEANNPLRTWMYGVETFVGNEDTYRKIYLEQNEKIRTYFADRPEDFLELDLSKGDGWYELVNFLGPDFLPGFPRENAGRTQKLAHQPFFVRLRRRLKNWVKRALGRTP</sequence>
<organism evidence="1 2">
    <name type="scientific">Celeribacter arenosi</name>
    <dbReference type="NCBI Taxonomy" id="792649"/>
    <lineage>
        <taxon>Bacteria</taxon>
        <taxon>Pseudomonadati</taxon>
        <taxon>Pseudomonadota</taxon>
        <taxon>Alphaproteobacteria</taxon>
        <taxon>Rhodobacterales</taxon>
        <taxon>Roseobacteraceae</taxon>
        <taxon>Celeribacter</taxon>
    </lineage>
</organism>
<evidence type="ECO:0008006" key="3">
    <source>
        <dbReference type="Google" id="ProtNLM"/>
    </source>
</evidence>
<dbReference type="SUPFAM" id="SSF52540">
    <property type="entry name" value="P-loop containing nucleoside triphosphate hydrolases"/>
    <property type="match status" value="1"/>
</dbReference>
<accession>A0ABP7K2R9</accession>
<proteinExistence type="predicted"/>
<reference evidence="2" key="1">
    <citation type="journal article" date="2019" name="Int. J. Syst. Evol. Microbiol.">
        <title>The Global Catalogue of Microorganisms (GCM) 10K type strain sequencing project: providing services to taxonomists for standard genome sequencing and annotation.</title>
        <authorList>
            <consortium name="The Broad Institute Genomics Platform"/>
            <consortium name="The Broad Institute Genome Sequencing Center for Infectious Disease"/>
            <person name="Wu L."/>
            <person name="Ma J."/>
        </authorList>
    </citation>
    <scope>NUCLEOTIDE SEQUENCE [LARGE SCALE GENOMIC DNA]</scope>
    <source>
        <strain evidence="2">JCM 17190</strain>
    </source>
</reference>
<comment type="caution">
    <text evidence="1">The sequence shown here is derived from an EMBL/GenBank/DDBJ whole genome shotgun (WGS) entry which is preliminary data.</text>
</comment>
<dbReference type="InterPro" id="IPR040632">
    <property type="entry name" value="Sulfotransfer_4"/>
</dbReference>
<gene>
    <name evidence="1" type="ORF">GCM10022404_11940</name>
</gene>
<name>A0ABP7K2R9_9RHOB</name>
<dbReference type="PANTHER" id="PTHR36978:SF4">
    <property type="entry name" value="P-LOOP CONTAINING NUCLEOSIDE TRIPHOSPHATE HYDROLASE PROTEIN"/>
    <property type="match status" value="1"/>
</dbReference>
<evidence type="ECO:0000313" key="1">
    <source>
        <dbReference type="EMBL" id="GAA3863061.1"/>
    </source>
</evidence>
<dbReference type="Proteomes" id="UP001399917">
    <property type="component" value="Unassembled WGS sequence"/>
</dbReference>
<dbReference type="PANTHER" id="PTHR36978">
    <property type="entry name" value="P-LOOP CONTAINING NUCLEOTIDE TRIPHOSPHATE HYDROLASE"/>
    <property type="match status" value="1"/>
</dbReference>
<dbReference type="Gene3D" id="3.40.50.300">
    <property type="entry name" value="P-loop containing nucleotide triphosphate hydrolases"/>
    <property type="match status" value="1"/>
</dbReference>
<dbReference type="InterPro" id="IPR027417">
    <property type="entry name" value="P-loop_NTPase"/>
</dbReference>
<keyword evidence="2" id="KW-1185">Reference proteome</keyword>
<dbReference type="Pfam" id="PF17784">
    <property type="entry name" value="Sulfotransfer_4"/>
    <property type="match status" value="2"/>
</dbReference>
<evidence type="ECO:0000313" key="2">
    <source>
        <dbReference type="Proteomes" id="UP001399917"/>
    </source>
</evidence>
<dbReference type="RefSeq" id="WP_344844961.1">
    <property type="nucleotide sequence ID" value="NZ_BAABDF010000006.1"/>
</dbReference>
<dbReference type="EMBL" id="BAABDF010000006">
    <property type="protein sequence ID" value="GAA3863061.1"/>
    <property type="molecule type" value="Genomic_DNA"/>
</dbReference>
<protein>
    <recommendedName>
        <fullName evidence="3">Sulfotransferase family protein</fullName>
    </recommendedName>
</protein>